<evidence type="ECO:0000256" key="3">
    <source>
        <dbReference type="ARBA" id="ARBA00022722"/>
    </source>
</evidence>
<feature type="domain" description="HD Cas3-type" evidence="11">
    <location>
        <begin position="12"/>
        <end position="227"/>
    </location>
</feature>
<evidence type="ECO:0000256" key="9">
    <source>
        <dbReference type="ARBA" id="ARBA00023118"/>
    </source>
</evidence>
<dbReference type="Pfam" id="PF18019">
    <property type="entry name" value="Cas3_HD"/>
    <property type="match status" value="1"/>
</dbReference>
<dbReference type="Gene3D" id="3.40.50.300">
    <property type="entry name" value="P-loop containing nucleotide triphosphate hydrolases"/>
    <property type="match status" value="2"/>
</dbReference>
<dbReference type="RefSeq" id="WP_386434546.1">
    <property type="nucleotide sequence ID" value="NZ_JBHSBB010000021.1"/>
</dbReference>
<dbReference type="InterPro" id="IPR011545">
    <property type="entry name" value="DEAD/DEAH_box_helicase_dom"/>
</dbReference>
<keyword evidence="6" id="KW-0378">Hydrolase</keyword>
<comment type="caution">
    <text evidence="12">The sequence shown here is derived from an EMBL/GenBank/DDBJ whole genome shotgun (WGS) entry which is preliminary data.</text>
</comment>
<evidence type="ECO:0000256" key="1">
    <source>
        <dbReference type="ARBA" id="ARBA00006847"/>
    </source>
</evidence>
<gene>
    <name evidence="12" type="primary">cas3</name>
    <name evidence="12" type="ORF">ACFO3J_27175</name>
</gene>
<evidence type="ECO:0000256" key="2">
    <source>
        <dbReference type="ARBA" id="ARBA00009046"/>
    </source>
</evidence>
<evidence type="ECO:0000313" key="12">
    <source>
        <dbReference type="EMBL" id="MFC4035126.1"/>
    </source>
</evidence>
<dbReference type="InterPro" id="IPR014001">
    <property type="entry name" value="Helicase_ATP-bd"/>
</dbReference>
<comment type="similarity">
    <text evidence="1">In the N-terminal section; belongs to the CRISPR-associated nuclease Cas3-HD family.</text>
</comment>
<dbReference type="SMART" id="SM00490">
    <property type="entry name" value="HELICc"/>
    <property type="match status" value="1"/>
</dbReference>
<dbReference type="Pfam" id="PF00270">
    <property type="entry name" value="DEAD"/>
    <property type="match status" value="1"/>
</dbReference>
<dbReference type="SMART" id="SM00487">
    <property type="entry name" value="DEXDc"/>
    <property type="match status" value="1"/>
</dbReference>
<keyword evidence="5" id="KW-0547">Nucleotide-binding</keyword>
<keyword evidence="13" id="KW-1185">Reference proteome</keyword>
<evidence type="ECO:0000259" key="11">
    <source>
        <dbReference type="PROSITE" id="PS51643"/>
    </source>
</evidence>
<dbReference type="PANTHER" id="PTHR47959:SF16">
    <property type="entry name" value="CRISPR-ASSOCIATED NUCLEASE_HELICASE CAS3-RELATED"/>
    <property type="match status" value="1"/>
</dbReference>
<dbReference type="NCBIfam" id="TIGR01596">
    <property type="entry name" value="cas3_HD"/>
    <property type="match status" value="1"/>
</dbReference>
<reference evidence="13" key="1">
    <citation type="journal article" date="2019" name="Int. J. Syst. Evol. Microbiol.">
        <title>The Global Catalogue of Microorganisms (GCM) 10K type strain sequencing project: providing services to taxonomists for standard genome sequencing and annotation.</title>
        <authorList>
            <consortium name="The Broad Institute Genomics Platform"/>
            <consortium name="The Broad Institute Genome Sequencing Center for Infectious Disease"/>
            <person name="Wu L."/>
            <person name="Ma J."/>
        </authorList>
    </citation>
    <scope>NUCLEOTIDE SEQUENCE [LARGE SCALE GENOMIC DNA]</scope>
    <source>
        <strain evidence="13">CGMCC 4.7237</strain>
    </source>
</reference>
<dbReference type="Pfam" id="PF22590">
    <property type="entry name" value="Cas3-like_C_2"/>
    <property type="match status" value="1"/>
</dbReference>
<organism evidence="12 13">
    <name type="scientific">Streptomyces polygonati</name>
    <dbReference type="NCBI Taxonomy" id="1617087"/>
    <lineage>
        <taxon>Bacteria</taxon>
        <taxon>Bacillati</taxon>
        <taxon>Actinomycetota</taxon>
        <taxon>Actinomycetes</taxon>
        <taxon>Kitasatosporales</taxon>
        <taxon>Streptomycetaceae</taxon>
        <taxon>Streptomyces</taxon>
    </lineage>
</organism>
<dbReference type="NCBIfam" id="TIGR01587">
    <property type="entry name" value="cas3_core"/>
    <property type="match status" value="1"/>
</dbReference>
<dbReference type="InterPro" id="IPR001650">
    <property type="entry name" value="Helicase_C-like"/>
</dbReference>
<evidence type="ECO:0000256" key="4">
    <source>
        <dbReference type="ARBA" id="ARBA00022723"/>
    </source>
</evidence>
<comment type="similarity">
    <text evidence="10">Belongs to the DEAD box helicase family.</text>
</comment>
<keyword evidence="8" id="KW-0067">ATP-binding</keyword>
<evidence type="ECO:0000256" key="5">
    <source>
        <dbReference type="ARBA" id="ARBA00022741"/>
    </source>
</evidence>
<keyword evidence="9" id="KW-0051">Antiviral defense</keyword>
<dbReference type="CDD" id="cd09641">
    <property type="entry name" value="Cas3''_I"/>
    <property type="match status" value="1"/>
</dbReference>
<evidence type="ECO:0000256" key="6">
    <source>
        <dbReference type="ARBA" id="ARBA00022801"/>
    </source>
</evidence>
<dbReference type="Gene3D" id="1.10.3210.30">
    <property type="match status" value="1"/>
</dbReference>
<evidence type="ECO:0000313" key="13">
    <source>
        <dbReference type="Proteomes" id="UP001595765"/>
    </source>
</evidence>
<dbReference type="InterPro" id="IPR006474">
    <property type="entry name" value="Helicase_Cas3_CRISPR-ass_core"/>
</dbReference>
<keyword evidence="3" id="KW-0540">Nuclease</keyword>
<accession>A0ABV8HW44</accession>
<dbReference type="InterPro" id="IPR038257">
    <property type="entry name" value="CRISPR-assoc_Cas3_HD_sf"/>
</dbReference>
<protein>
    <submittedName>
        <fullName evidence="12">CRISPR-associated helicase Cas3</fullName>
    </submittedName>
</protein>
<name>A0ABV8HW44_9ACTN</name>
<dbReference type="EMBL" id="JBHSBB010000021">
    <property type="protein sequence ID" value="MFC4035126.1"/>
    <property type="molecule type" value="Genomic_DNA"/>
</dbReference>
<evidence type="ECO:0000256" key="7">
    <source>
        <dbReference type="ARBA" id="ARBA00022806"/>
    </source>
</evidence>
<keyword evidence="7" id="KW-0347">Helicase</keyword>
<evidence type="ECO:0000256" key="8">
    <source>
        <dbReference type="ARBA" id="ARBA00022840"/>
    </source>
</evidence>
<dbReference type="InterPro" id="IPR054712">
    <property type="entry name" value="Cas3-like_dom"/>
</dbReference>
<sequence length="808" mass="89850">MKQLRAKSPSTPGQPGELLTSHLLNTLQALLRIRDRTGDIPGTPPGFWTWAALACLLHDAGKLPDGFQRMIGNTNQQPVVWGERHEVLSLGFVGLLLADLPAGQRLWVATAIAGHHRSFTCGLEPTRKLPVFHQYGNDQPEDLAARFTPADQARLTELLEWLHTTARRFSLPAGEESPRAGMDELTSSSHQLLQELMDRWEPALPARDTDGRTAVLLLGAVTMADHLSSAHSPLHTRHPLTADYPTRLAKKLAERGHLLRPQQERAAQVGGHLLLRSWTGSGKTEAVLLWAVTQIADLSQRTRANPRVFYLLPYLASINAMAERLSTELDSPEGIGVAHSKAASYHLARALADGCPDTTATHDDPSDTADAAAKAHSRAEATRNFRELVRVGTPYQLLRGALAGPVHSSILTDSANSVFVLDELHAYDTRRLGMILAMIRLWHELGGHIAVMSATLPTALARLVETTLDHQVQLVEAPDDAPAPVRHRLHTRQAHLTEKTSRDEIRDHLTAGRSVLVVANNVRDAITLYQDLQPLCTQLYGPDSAYLLHSRYRRMDRTAIETGILRRFAAGQPRQPGLLVGTQALEVSLNIDLDVCHTSAADLEALIQRFGRVNRLGTLAPAPVIVHQPAYTTRRDSRPQLWADGVYEAIPTQLGWDILTRHDGQTIDEQIITGWLDEIYQGPWGERWKTNVEQHQHDFHQAFLTFTLPFDDRSHLARRFDEQFDGTEAVLADDRDHYKEALDQGPDKKTGRLHADQYLIPLPAWGTALTQYDKALNVRIIDADYDPQLGLLAIHRESRQTYTPGEVL</sequence>
<dbReference type="Proteomes" id="UP001595765">
    <property type="component" value="Unassembled WGS sequence"/>
</dbReference>
<proteinExistence type="inferred from homology"/>
<dbReference type="SUPFAM" id="SSF52540">
    <property type="entry name" value="P-loop containing nucleoside triphosphate hydrolases"/>
    <property type="match status" value="1"/>
</dbReference>
<dbReference type="PROSITE" id="PS51643">
    <property type="entry name" value="HD_CAS3"/>
    <property type="match status" value="1"/>
</dbReference>
<dbReference type="InterPro" id="IPR050079">
    <property type="entry name" value="DEAD_box_RNA_helicase"/>
</dbReference>
<comment type="similarity">
    <text evidence="2">In the central section; belongs to the CRISPR-associated helicase Cas3 family.</text>
</comment>
<dbReference type="InterPro" id="IPR027417">
    <property type="entry name" value="P-loop_NTPase"/>
</dbReference>
<dbReference type="InterPro" id="IPR006483">
    <property type="entry name" value="CRISPR-assoc_Cas3_HD"/>
</dbReference>
<evidence type="ECO:0000256" key="10">
    <source>
        <dbReference type="ARBA" id="ARBA00038437"/>
    </source>
</evidence>
<dbReference type="PANTHER" id="PTHR47959">
    <property type="entry name" value="ATP-DEPENDENT RNA HELICASE RHLE-RELATED"/>
    <property type="match status" value="1"/>
</dbReference>
<keyword evidence="4" id="KW-0479">Metal-binding</keyword>